<dbReference type="PANTHER" id="PTHR45683">
    <property type="entry name" value="MITOCHONDRIAL NICOTINAMIDE ADENINE DINUCLEOTIDE TRANSPORTER 1-RELATED-RELATED"/>
    <property type="match status" value="1"/>
</dbReference>
<evidence type="ECO:0000256" key="7">
    <source>
        <dbReference type="ARBA" id="ARBA00023136"/>
    </source>
</evidence>
<dbReference type="Proteomes" id="UP000053477">
    <property type="component" value="Unassembled WGS sequence"/>
</dbReference>
<keyword evidence="5" id="KW-0677">Repeat</keyword>
<protein>
    <recommendedName>
        <fullName evidence="13">Mitochondrial carrier</fullName>
    </recommendedName>
</protein>
<dbReference type="Pfam" id="PF00153">
    <property type="entry name" value="Mito_carr"/>
    <property type="match status" value="1"/>
</dbReference>
<feature type="transmembrane region" description="Helical" evidence="10">
    <location>
        <begin position="6"/>
        <end position="30"/>
    </location>
</feature>
<evidence type="ECO:0000313" key="11">
    <source>
        <dbReference type="EMBL" id="KLO15393.1"/>
    </source>
</evidence>
<feature type="transmembrane region" description="Helical" evidence="10">
    <location>
        <begin position="305"/>
        <end position="322"/>
    </location>
</feature>
<feature type="transmembrane region" description="Helical" evidence="10">
    <location>
        <begin position="118"/>
        <end position="138"/>
    </location>
</feature>
<dbReference type="GO" id="GO:0055085">
    <property type="term" value="P:transmembrane transport"/>
    <property type="evidence" value="ECO:0007669"/>
    <property type="project" value="InterPro"/>
</dbReference>
<evidence type="ECO:0000256" key="4">
    <source>
        <dbReference type="ARBA" id="ARBA00022692"/>
    </source>
</evidence>
<reference evidence="11 12" key="1">
    <citation type="submission" date="2015-04" db="EMBL/GenBank/DDBJ databases">
        <title>Complete genome sequence of Schizopora paradoxa KUC8140, a cosmopolitan wood degrader in East Asia.</title>
        <authorList>
            <consortium name="DOE Joint Genome Institute"/>
            <person name="Min B."/>
            <person name="Park H."/>
            <person name="Jang Y."/>
            <person name="Kim J.-J."/>
            <person name="Kim K.H."/>
            <person name="Pangilinan J."/>
            <person name="Lipzen A."/>
            <person name="Riley R."/>
            <person name="Grigoriev I.V."/>
            <person name="Spatafora J.W."/>
            <person name="Choi I.-G."/>
        </authorList>
    </citation>
    <scope>NUCLEOTIDE SEQUENCE [LARGE SCALE GENOMIC DNA]</scope>
    <source>
        <strain evidence="11 12">KUC8140</strain>
    </source>
</reference>
<feature type="transmembrane region" description="Helical" evidence="10">
    <location>
        <begin position="75"/>
        <end position="98"/>
    </location>
</feature>
<sequence length="323" mass="36128">MMSMFLVAIGLIISLAISLIIAVPIAGVLVRFRANYTPKGLQLDGEGGVQPHTGPVVNSYFAMFKRVKRLEGWSGLYKGLMPAVLSTVAIMLFLLALPDTSLSNPGGHRKYTAPVDGLWNRLAYSLFMMIISLPVVIITNRSITTPFRLPWLNGLFSLRVLLTTSERRRPWLLFLTPGLLVSEALRILYIVLVLDPLRSSIFPPQSNREDGVPLTFEYFTLPRLSLYMLLVFISSVIIVPLEVISTRLSIQRNHSSPDLEDENTVLDAPYAGTDEDVIGLRSEDDPYVGFMDCLQRILNEEGYKVLFRAWWLVTIPLLAMAAS</sequence>
<evidence type="ECO:0008006" key="13">
    <source>
        <dbReference type="Google" id="ProtNLM"/>
    </source>
</evidence>
<dbReference type="AlphaFoldDB" id="A0A0H2S0T5"/>
<dbReference type="PROSITE" id="PS50920">
    <property type="entry name" value="SOLCAR"/>
    <property type="match status" value="2"/>
</dbReference>
<dbReference type="GO" id="GO:0006862">
    <property type="term" value="P:nucleotide transport"/>
    <property type="evidence" value="ECO:0007669"/>
    <property type="project" value="InterPro"/>
</dbReference>
<keyword evidence="7 8" id="KW-0472">Membrane</keyword>
<dbReference type="Gene3D" id="1.50.40.10">
    <property type="entry name" value="Mitochondrial carrier domain"/>
    <property type="match status" value="2"/>
</dbReference>
<dbReference type="SUPFAM" id="SSF103506">
    <property type="entry name" value="Mitochondrial carrier"/>
    <property type="match status" value="1"/>
</dbReference>
<organism evidence="11 12">
    <name type="scientific">Schizopora paradoxa</name>
    <dbReference type="NCBI Taxonomy" id="27342"/>
    <lineage>
        <taxon>Eukaryota</taxon>
        <taxon>Fungi</taxon>
        <taxon>Dikarya</taxon>
        <taxon>Basidiomycota</taxon>
        <taxon>Agaricomycotina</taxon>
        <taxon>Agaricomycetes</taxon>
        <taxon>Hymenochaetales</taxon>
        <taxon>Schizoporaceae</taxon>
        <taxon>Schizopora</taxon>
    </lineage>
</organism>
<evidence type="ECO:0000256" key="9">
    <source>
        <dbReference type="RuleBase" id="RU000488"/>
    </source>
</evidence>
<dbReference type="InterPro" id="IPR044712">
    <property type="entry name" value="SLC25A32-like"/>
</dbReference>
<dbReference type="EMBL" id="KQ085930">
    <property type="protein sequence ID" value="KLO15393.1"/>
    <property type="molecule type" value="Genomic_DNA"/>
</dbReference>
<accession>A0A0H2S0T5</accession>
<evidence type="ECO:0000313" key="12">
    <source>
        <dbReference type="Proteomes" id="UP000053477"/>
    </source>
</evidence>
<name>A0A0H2S0T5_9AGAM</name>
<keyword evidence="4 8" id="KW-0812">Transmembrane</keyword>
<dbReference type="InterPro" id="IPR023395">
    <property type="entry name" value="MCP_dom_sf"/>
</dbReference>
<feature type="transmembrane region" description="Helical" evidence="10">
    <location>
        <begin position="224"/>
        <end position="244"/>
    </location>
</feature>
<evidence type="ECO:0000256" key="6">
    <source>
        <dbReference type="ARBA" id="ARBA00022989"/>
    </source>
</evidence>
<feature type="repeat" description="Solcar" evidence="8">
    <location>
        <begin position="2"/>
        <end position="104"/>
    </location>
</feature>
<dbReference type="InParanoid" id="A0A0H2S0T5"/>
<keyword evidence="12" id="KW-1185">Reference proteome</keyword>
<evidence type="ECO:0000256" key="8">
    <source>
        <dbReference type="PROSITE-ProRule" id="PRU00282"/>
    </source>
</evidence>
<dbReference type="STRING" id="27342.A0A0H2S0T5"/>
<proteinExistence type="inferred from homology"/>
<evidence type="ECO:0000256" key="2">
    <source>
        <dbReference type="ARBA" id="ARBA00006375"/>
    </source>
</evidence>
<dbReference type="OrthoDB" id="21292at2759"/>
<gene>
    <name evidence="11" type="ORF">SCHPADRAFT_902407</name>
</gene>
<evidence type="ECO:0000256" key="5">
    <source>
        <dbReference type="ARBA" id="ARBA00022737"/>
    </source>
</evidence>
<dbReference type="GO" id="GO:0016020">
    <property type="term" value="C:membrane"/>
    <property type="evidence" value="ECO:0007669"/>
    <property type="project" value="UniProtKB-SubCell"/>
</dbReference>
<feature type="repeat" description="Solcar" evidence="8">
    <location>
        <begin position="222"/>
        <end position="323"/>
    </location>
</feature>
<keyword evidence="3 9" id="KW-0813">Transport</keyword>
<evidence type="ECO:0000256" key="10">
    <source>
        <dbReference type="SAM" id="Phobius"/>
    </source>
</evidence>
<evidence type="ECO:0000256" key="1">
    <source>
        <dbReference type="ARBA" id="ARBA00004141"/>
    </source>
</evidence>
<comment type="similarity">
    <text evidence="2 9">Belongs to the mitochondrial carrier (TC 2.A.29) family.</text>
</comment>
<comment type="subcellular location">
    <subcellularLocation>
        <location evidence="1">Membrane</location>
        <topology evidence="1">Multi-pass membrane protein</topology>
    </subcellularLocation>
</comment>
<feature type="transmembrane region" description="Helical" evidence="10">
    <location>
        <begin position="171"/>
        <end position="194"/>
    </location>
</feature>
<evidence type="ECO:0000256" key="3">
    <source>
        <dbReference type="ARBA" id="ARBA00022448"/>
    </source>
</evidence>
<keyword evidence="6 10" id="KW-1133">Transmembrane helix</keyword>
<dbReference type="InterPro" id="IPR018108">
    <property type="entry name" value="MCP_transmembrane"/>
</dbReference>